<feature type="transmembrane region" description="Helical" evidence="1">
    <location>
        <begin position="78"/>
        <end position="94"/>
    </location>
</feature>
<gene>
    <name evidence="2" type="ORF">SAMN04488066_103159</name>
</gene>
<accession>A0A1I2ZV05</accession>
<dbReference type="AlphaFoldDB" id="A0A1I2ZV05"/>
<dbReference type="Proteomes" id="UP000323537">
    <property type="component" value="Unassembled WGS sequence"/>
</dbReference>
<evidence type="ECO:0000256" key="1">
    <source>
        <dbReference type="SAM" id="Phobius"/>
    </source>
</evidence>
<keyword evidence="3" id="KW-1185">Reference proteome</keyword>
<reference evidence="2 3" key="1">
    <citation type="submission" date="2016-10" db="EMBL/GenBank/DDBJ databases">
        <authorList>
            <person name="Varghese N."/>
            <person name="Submissions S."/>
        </authorList>
    </citation>
    <scope>NUCLEOTIDE SEQUENCE [LARGE SCALE GENOMIC DNA]</scope>
    <source>
        <strain evidence="2 3">CGMCC 1.6377</strain>
    </source>
</reference>
<evidence type="ECO:0000313" key="3">
    <source>
        <dbReference type="Proteomes" id="UP000323537"/>
    </source>
</evidence>
<organism evidence="2 3">
    <name type="scientific">Halorubrum aquaticum</name>
    <dbReference type="NCBI Taxonomy" id="387340"/>
    <lineage>
        <taxon>Archaea</taxon>
        <taxon>Methanobacteriati</taxon>
        <taxon>Methanobacteriota</taxon>
        <taxon>Stenosarchaea group</taxon>
        <taxon>Halobacteria</taxon>
        <taxon>Halobacteriales</taxon>
        <taxon>Haloferacaceae</taxon>
        <taxon>Halorubrum</taxon>
    </lineage>
</organism>
<dbReference type="EMBL" id="FOPZ01000003">
    <property type="protein sequence ID" value="SFH41628.1"/>
    <property type="molecule type" value="Genomic_DNA"/>
</dbReference>
<protein>
    <submittedName>
        <fullName evidence="2">Uncharacterized protein</fullName>
    </submittedName>
</protein>
<keyword evidence="1" id="KW-0812">Transmembrane</keyword>
<keyword evidence="1" id="KW-0472">Membrane</keyword>
<evidence type="ECO:0000313" key="2">
    <source>
        <dbReference type="EMBL" id="SFH41628.1"/>
    </source>
</evidence>
<proteinExistence type="predicted"/>
<dbReference type="OrthoDB" id="331637at2157"/>
<feature type="transmembrane region" description="Helical" evidence="1">
    <location>
        <begin position="52"/>
        <end position="72"/>
    </location>
</feature>
<sequence>MSTSDRSVRSASEADEATLEDRVLLGDELPPEFRRELRSLSDIVRNPRAEPLATVVAAVVVLALGYQSYVIATTTHPLLGLVAIGVVAVAYALAKRFWTIQHRYVVRELAREGELDRLR</sequence>
<dbReference type="RefSeq" id="WP_149783582.1">
    <property type="nucleotide sequence ID" value="NZ_BAAADP010000001.1"/>
</dbReference>
<keyword evidence="1" id="KW-1133">Transmembrane helix</keyword>
<name>A0A1I2ZV05_9EURY</name>